<dbReference type="RefSeq" id="WP_074701171.1">
    <property type="nucleotide sequence ID" value="NZ_CP018863.1"/>
</dbReference>
<feature type="short sequence motif" description="Histidine triad motif" evidence="2 3">
    <location>
        <begin position="116"/>
        <end position="120"/>
    </location>
</feature>
<dbReference type="GO" id="GO:0009117">
    <property type="term" value="P:nucleotide metabolic process"/>
    <property type="evidence" value="ECO:0007669"/>
    <property type="project" value="TreeGrafter"/>
</dbReference>
<dbReference type="GO" id="GO:0003824">
    <property type="term" value="F:catalytic activity"/>
    <property type="evidence" value="ECO:0007669"/>
    <property type="project" value="InterPro"/>
</dbReference>
<evidence type="ECO:0000259" key="4">
    <source>
        <dbReference type="PROSITE" id="PS51084"/>
    </source>
</evidence>
<dbReference type="SUPFAM" id="SSF54197">
    <property type="entry name" value="HIT-like"/>
    <property type="match status" value="1"/>
</dbReference>
<protein>
    <submittedName>
        <fullName evidence="5">Histidine triad (HIT) family protein</fullName>
    </submittedName>
</protein>
<reference evidence="5 6" key="1">
    <citation type="submission" date="2016-10" db="EMBL/GenBank/DDBJ databases">
        <authorList>
            <person name="de Groot N.N."/>
        </authorList>
    </citation>
    <scope>NUCLEOTIDE SEQUENCE [LARGE SCALE GENOMIC DNA]</scope>
    <source>
        <strain evidence="5 6">DSM 20117</strain>
    </source>
</reference>
<dbReference type="PROSITE" id="PS51084">
    <property type="entry name" value="HIT_2"/>
    <property type="match status" value="1"/>
</dbReference>
<feature type="active site" description="Tele-AMP-histidine intermediate" evidence="1">
    <location>
        <position position="118"/>
    </location>
</feature>
<organism evidence="5 6">
    <name type="scientific">Crystallibacter crystallopoietes</name>
    <dbReference type="NCBI Taxonomy" id="37928"/>
    <lineage>
        <taxon>Bacteria</taxon>
        <taxon>Bacillati</taxon>
        <taxon>Actinomycetota</taxon>
        <taxon>Actinomycetes</taxon>
        <taxon>Micrococcales</taxon>
        <taxon>Micrococcaceae</taxon>
        <taxon>Crystallibacter</taxon>
    </lineage>
</organism>
<accession>A0A1H1ERK1</accession>
<evidence type="ECO:0000313" key="5">
    <source>
        <dbReference type="EMBL" id="SDQ91184.1"/>
    </source>
</evidence>
<dbReference type="KEGG" id="acry:AC20117_02225"/>
<proteinExistence type="predicted"/>
<evidence type="ECO:0000313" key="6">
    <source>
        <dbReference type="Proteomes" id="UP000181917"/>
    </source>
</evidence>
<dbReference type="Pfam" id="PF01230">
    <property type="entry name" value="HIT"/>
    <property type="match status" value="1"/>
</dbReference>
<name>A0A1H1ERK1_9MICC</name>
<dbReference type="EMBL" id="FNKH01000002">
    <property type="protein sequence ID" value="SDQ91184.1"/>
    <property type="molecule type" value="Genomic_DNA"/>
</dbReference>
<dbReference type="InterPro" id="IPR011146">
    <property type="entry name" value="HIT-like"/>
</dbReference>
<dbReference type="PANTHER" id="PTHR46648:SF1">
    <property type="entry name" value="ADENOSINE 5'-MONOPHOSPHORAMIDASE HNT1"/>
    <property type="match status" value="1"/>
</dbReference>
<dbReference type="AlphaFoldDB" id="A0A1H1ERK1"/>
<feature type="domain" description="HIT" evidence="4">
    <location>
        <begin position="55"/>
        <end position="131"/>
    </location>
</feature>
<dbReference type="InterPro" id="IPR001310">
    <property type="entry name" value="Histidine_triad_HIT"/>
</dbReference>
<dbReference type="OrthoDB" id="9784774at2"/>
<sequence length="158" mass="18063">MIWPSHAPENYQCPFCDFASGEFRFQKNLCRPEDLVASTDLAMAWIASHGFEPEPGHVLVGPKEHFELLYDMPDDVLAEIASLSRDVAVAMKKAWQPDGITTRQHNEPAGSQHVWHYHQHVLPRWHDDGLYFTPQRPIVDPAIRARKAAELRAVMAQR</sequence>
<dbReference type="PANTHER" id="PTHR46648">
    <property type="entry name" value="HIT FAMILY PROTEIN 1"/>
    <property type="match status" value="1"/>
</dbReference>
<dbReference type="Gene3D" id="3.30.428.10">
    <property type="entry name" value="HIT-like"/>
    <property type="match status" value="1"/>
</dbReference>
<dbReference type="STRING" id="37928.SAMN04489742_3050"/>
<dbReference type="InterPro" id="IPR036265">
    <property type="entry name" value="HIT-like_sf"/>
</dbReference>
<dbReference type="Proteomes" id="UP000181917">
    <property type="component" value="Unassembled WGS sequence"/>
</dbReference>
<evidence type="ECO:0000256" key="1">
    <source>
        <dbReference type="PIRSR" id="PIRSR601310-1"/>
    </source>
</evidence>
<gene>
    <name evidence="5" type="ORF">SAMN04489742_3050</name>
</gene>
<evidence type="ECO:0000256" key="2">
    <source>
        <dbReference type="PIRSR" id="PIRSR601310-3"/>
    </source>
</evidence>
<keyword evidence="6" id="KW-1185">Reference proteome</keyword>
<evidence type="ECO:0000256" key="3">
    <source>
        <dbReference type="PROSITE-ProRule" id="PRU00464"/>
    </source>
</evidence>